<accession>A0A1G8WHK9</accession>
<keyword evidence="1" id="KW-0812">Transmembrane</keyword>
<dbReference type="InterPro" id="IPR010699">
    <property type="entry name" value="DUF1275"/>
</dbReference>
<keyword evidence="1" id="KW-1133">Transmembrane helix</keyword>
<keyword evidence="1" id="KW-0472">Membrane</keyword>
<evidence type="ECO:0000313" key="2">
    <source>
        <dbReference type="EMBL" id="SDJ77834.1"/>
    </source>
</evidence>
<evidence type="ECO:0000313" key="3">
    <source>
        <dbReference type="Proteomes" id="UP000199202"/>
    </source>
</evidence>
<sequence length="235" mass="23936">MRGGLGRIADALFPRGPNPHGELPALLIALTLVSGLVDAVSFLGLGRVFVANMTGNVAFLGFVLAGDHELPIWAPPLALSSFAAGAWSAGRLAGRMADARRELVMLTIAHAFLVAAALALARLAGHREPAVQAALIALLACGMGLQNAAVRRVAVPDMTTTVLTRTLTGLIADPPGRATRRRAVSVLALFTGALAGAALYLTVGPVPPLAAALVLLALVAVSVPRAPRPPAPAEA</sequence>
<dbReference type="AlphaFoldDB" id="A0A1G8WHK9"/>
<dbReference type="PANTHER" id="PTHR37314:SF4">
    <property type="entry name" value="UPF0700 TRANSMEMBRANE PROTEIN YOAK"/>
    <property type="match status" value="1"/>
</dbReference>
<feature type="transmembrane region" description="Helical" evidence="1">
    <location>
        <begin position="102"/>
        <end position="124"/>
    </location>
</feature>
<dbReference type="PANTHER" id="PTHR37314">
    <property type="entry name" value="SLR0142 PROTEIN"/>
    <property type="match status" value="1"/>
</dbReference>
<organism evidence="2 3">
    <name type="scientific">Nonomuraea jiangxiensis</name>
    <dbReference type="NCBI Taxonomy" id="633440"/>
    <lineage>
        <taxon>Bacteria</taxon>
        <taxon>Bacillati</taxon>
        <taxon>Actinomycetota</taxon>
        <taxon>Actinomycetes</taxon>
        <taxon>Streptosporangiales</taxon>
        <taxon>Streptosporangiaceae</taxon>
        <taxon>Nonomuraea</taxon>
    </lineage>
</organism>
<feature type="transmembrane region" description="Helical" evidence="1">
    <location>
        <begin position="23"/>
        <end position="43"/>
    </location>
</feature>
<reference evidence="2 3" key="1">
    <citation type="submission" date="2016-10" db="EMBL/GenBank/DDBJ databases">
        <authorList>
            <person name="de Groot N.N."/>
        </authorList>
    </citation>
    <scope>NUCLEOTIDE SEQUENCE [LARGE SCALE GENOMIC DNA]</scope>
    <source>
        <strain evidence="2 3">CGMCC 4.6533</strain>
    </source>
</reference>
<dbReference type="STRING" id="633440.SAMN05421869_112175"/>
<feature type="transmembrane region" description="Helical" evidence="1">
    <location>
        <begin position="130"/>
        <end position="150"/>
    </location>
</feature>
<dbReference type="EMBL" id="FNDJ01000012">
    <property type="protein sequence ID" value="SDJ77834.1"/>
    <property type="molecule type" value="Genomic_DNA"/>
</dbReference>
<protein>
    <submittedName>
        <fullName evidence="2">Uncharacterized membrane protein YoaK, UPF0700 family</fullName>
    </submittedName>
</protein>
<keyword evidence="3" id="KW-1185">Reference proteome</keyword>
<evidence type="ECO:0000256" key="1">
    <source>
        <dbReference type="SAM" id="Phobius"/>
    </source>
</evidence>
<proteinExistence type="predicted"/>
<dbReference type="OrthoDB" id="4272751at2"/>
<gene>
    <name evidence="2" type="ORF">SAMN05421869_112175</name>
</gene>
<dbReference type="Proteomes" id="UP000199202">
    <property type="component" value="Unassembled WGS sequence"/>
</dbReference>
<feature type="transmembrane region" description="Helical" evidence="1">
    <location>
        <begin position="183"/>
        <end position="203"/>
    </location>
</feature>
<name>A0A1G8WHK9_9ACTN</name>
<dbReference type="RefSeq" id="WP_090936549.1">
    <property type="nucleotide sequence ID" value="NZ_FNDJ01000012.1"/>
</dbReference>
<dbReference type="Pfam" id="PF06912">
    <property type="entry name" value="DUF1275"/>
    <property type="match status" value="1"/>
</dbReference>